<protein>
    <recommendedName>
        <fullName evidence="8 9">Polyphosphate kinase</fullName>
        <ecNumber evidence="8 9">2.7.4.1</ecNumber>
    </recommendedName>
    <alternativeName>
        <fullName evidence="8">ATP-polyphosphate phosphotransferase</fullName>
    </alternativeName>
    <alternativeName>
        <fullName evidence="8">Polyphosphoric acid kinase</fullName>
    </alternativeName>
</protein>
<evidence type="ECO:0000259" key="11">
    <source>
        <dbReference type="Pfam" id="PF02503"/>
    </source>
</evidence>
<evidence type="ECO:0000256" key="3">
    <source>
        <dbReference type="ARBA" id="ARBA00022723"/>
    </source>
</evidence>
<dbReference type="KEGG" id="nps:KRR39_22510"/>
<comment type="similarity">
    <text evidence="8 9">Belongs to the polyphosphate kinase 1 (PPK1) family.</text>
</comment>
<comment type="PTM">
    <text evidence="8 9">An intermediate of this reaction is the autophosphorylated ppk in which a phosphate is covalently linked to a histidine residue through a N-P bond.</text>
</comment>
<dbReference type="InterPro" id="IPR025198">
    <property type="entry name" value="PPK_N_dom"/>
</dbReference>
<feature type="region of interest" description="Disordered" evidence="10">
    <location>
        <begin position="1"/>
        <end position="40"/>
    </location>
</feature>
<evidence type="ECO:0000256" key="9">
    <source>
        <dbReference type="RuleBase" id="RU003800"/>
    </source>
</evidence>
<evidence type="ECO:0000256" key="10">
    <source>
        <dbReference type="SAM" id="MobiDB-lite"/>
    </source>
</evidence>
<evidence type="ECO:0000313" key="16">
    <source>
        <dbReference type="Proteomes" id="UP000683575"/>
    </source>
</evidence>
<keyword evidence="5 8" id="KW-0418">Kinase</keyword>
<dbReference type="AlphaFoldDB" id="A0A975Y038"/>
<dbReference type="NCBIfam" id="NF003917">
    <property type="entry name" value="PRK05443.1-1"/>
    <property type="match status" value="1"/>
</dbReference>
<feature type="domain" description="Polyphosphate kinase middle" evidence="11">
    <location>
        <begin position="166"/>
        <end position="340"/>
    </location>
</feature>
<evidence type="ECO:0000256" key="2">
    <source>
        <dbReference type="ARBA" id="ARBA00022679"/>
    </source>
</evidence>
<feature type="domain" description="Polyphosphate kinase C-terminal" evidence="13">
    <location>
        <begin position="545"/>
        <end position="707"/>
    </location>
</feature>
<feature type="binding site" evidence="8">
    <location>
        <position position="634"/>
    </location>
    <ligand>
        <name>ATP</name>
        <dbReference type="ChEBI" id="CHEBI:30616"/>
    </ligand>
</feature>
<keyword evidence="1 8" id="KW-0597">Phosphoprotein</keyword>
<reference evidence="15" key="1">
    <citation type="submission" date="2021-06" db="EMBL/GenBank/DDBJ databases">
        <title>Complete genome sequence of Nocardioides sp. G188.</title>
        <authorList>
            <person name="Im W.-T."/>
        </authorList>
    </citation>
    <scope>NUCLEOTIDE SEQUENCE</scope>
    <source>
        <strain evidence="15">G188</strain>
    </source>
</reference>
<feature type="compositionally biased region" description="Polar residues" evidence="10">
    <location>
        <begin position="736"/>
        <end position="746"/>
    </location>
</feature>
<evidence type="ECO:0000259" key="12">
    <source>
        <dbReference type="Pfam" id="PF13089"/>
    </source>
</evidence>
<dbReference type="InterPro" id="IPR041108">
    <property type="entry name" value="PP_kinase_C_1"/>
</dbReference>
<dbReference type="NCBIfam" id="NF003921">
    <property type="entry name" value="PRK05443.2-2"/>
    <property type="match status" value="1"/>
</dbReference>
<evidence type="ECO:0000256" key="4">
    <source>
        <dbReference type="ARBA" id="ARBA00022741"/>
    </source>
</evidence>
<dbReference type="Pfam" id="PF13089">
    <property type="entry name" value="PP_kinase_N"/>
    <property type="match status" value="1"/>
</dbReference>
<accession>A0A975Y038</accession>
<evidence type="ECO:0000256" key="5">
    <source>
        <dbReference type="ARBA" id="ARBA00022777"/>
    </source>
</evidence>
<evidence type="ECO:0000256" key="7">
    <source>
        <dbReference type="ARBA" id="ARBA00022842"/>
    </source>
</evidence>
<evidence type="ECO:0000259" key="13">
    <source>
        <dbReference type="Pfam" id="PF13090"/>
    </source>
</evidence>
<feature type="domain" description="Polyphosphate kinase N-terminal" evidence="12">
    <location>
        <begin position="52"/>
        <end position="157"/>
    </location>
</feature>
<dbReference type="GO" id="GO:0005524">
    <property type="term" value="F:ATP binding"/>
    <property type="evidence" value="ECO:0007669"/>
    <property type="project" value="UniProtKB-KW"/>
</dbReference>
<evidence type="ECO:0000256" key="6">
    <source>
        <dbReference type="ARBA" id="ARBA00022840"/>
    </source>
</evidence>
<name>A0A975Y038_9ACTN</name>
<feature type="binding site" evidence="8">
    <location>
        <position position="417"/>
    </location>
    <ligand>
        <name>Mg(2+)</name>
        <dbReference type="ChEBI" id="CHEBI:18420"/>
    </ligand>
</feature>
<dbReference type="RefSeq" id="WP_216939585.1">
    <property type="nucleotide sequence ID" value="NZ_CP077062.1"/>
</dbReference>
<proteinExistence type="inferred from homology"/>
<feature type="binding site" evidence="8">
    <location>
        <position position="90"/>
    </location>
    <ligand>
        <name>ATP</name>
        <dbReference type="ChEBI" id="CHEBI:30616"/>
    </ligand>
</feature>
<evidence type="ECO:0000313" key="15">
    <source>
        <dbReference type="EMBL" id="QWZ08076.1"/>
    </source>
</evidence>
<dbReference type="Pfam" id="PF02503">
    <property type="entry name" value="PP_kinase"/>
    <property type="match status" value="1"/>
</dbReference>
<feature type="compositionally biased region" description="Polar residues" evidence="10">
    <location>
        <begin position="1"/>
        <end position="10"/>
    </location>
</feature>
<dbReference type="NCBIfam" id="NF003918">
    <property type="entry name" value="PRK05443.1-2"/>
    <property type="match status" value="1"/>
</dbReference>
<feature type="domain" description="Polyphosphate kinase C-terminal" evidence="14">
    <location>
        <begin position="372"/>
        <end position="538"/>
    </location>
</feature>
<comment type="catalytic activity">
    <reaction evidence="8 9">
        <text>[phosphate](n) + ATP = [phosphate](n+1) + ADP</text>
        <dbReference type="Rhea" id="RHEA:19573"/>
        <dbReference type="Rhea" id="RHEA-COMP:9859"/>
        <dbReference type="Rhea" id="RHEA-COMP:14280"/>
        <dbReference type="ChEBI" id="CHEBI:16838"/>
        <dbReference type="ChEBI" id="CHEBI:30616"/>
        <dbReference type="ChEBI" id="CHEBI:456216"/>
        <dbReference type="EC" id="2.7.4.1"/>
    </reaction>
</comment>
<evidence type="ECO:0000256" key="1">
    <source>
        <dbReference type="ARBA" id="ARBA00022553"/>
    </source>
</evidence>
<dbReference type="Pfam" id="PF13090">
    <property type="entry name" value="PP_kinase_C"/>
    <property type="match status" value="1"/>
</dbReference>
<dbReference type="InterPro" id="IPR025200">
    <property type="entry name" value="PPK_C_dom2"/>
</dbReference>
<organism evidence="15 16">
    <name type="scientific">Nocardioides panacis</name>
    <dbReference type="NCBI Taxonomy" id="2849501"/>
    <lineage>
        <taxon>Bacteria</taxon>
        <taxon>Bacillati</taxon>
        <taxon>Actinomycetota</taxon>
        <taxon>Actinomycetes</taxon>
        <taxon>Propionibacteriales</taxon>
        <taxon>Nocardioidaceae</taxon>
        <taxon>Nocardioides</taxon>
    </lineage>
</organism>
<dbReference type="GO" id="GO:0009358">
    <property type="term" value="C:polyphosphate kinase complex"/>
    <property type="evidence" value="ECO:0007669"/>
    <property type="project" value="InterPro"/>
</dbReference>
<comment type="cofactor">
    <cofactor evidence="8">
        <name>Mg(2+)</name>
        <dbReference type="ChEBI" id="CHEBI:18420"/>
    </cofactor>
</comment>
<keyword evidence="7 8" id="KW-0460">Magnesium</keyword>
<dbReference type="CDD" id="cd09168">
    <property type="entry name" value="PLDc_PaPPK1_C2_like"/>
    <property type="match status" value="1"/>
</dbReference>
<dbReference type="PIRSF" id="PIRSF015589">
    <property type="entry name" value="PP_kinase"/>
    <property type="match status" value="1"/>
</dbReference>
<evidence type="ECO:0000256" key="8">
    <source>
        <dbReference type="HAMAP-Rule" id="MF_00347"/>
    </source>
</evidence>
<dbReference type="CDD" id="cd09165">
    <property type="entry name" value="PLDc_PaPPK1_C1_like"/>
    <property type="match status" value="1"/>
</dbReference>
<feature type="binding site" evidence="8">
    <location>
        <position position="510"/>
    </location>
    <ligand>
        <name>ATP</name>
        <dbReference type="ChEBI" id="CHEBI:30616"/>
    </ligand>
</feature>
<feature type="binding site" evidence="8">
    <location>
        <position position="606"/>
    </location>
    <ligand>
        <name>ATP</name>
        <dbReference type="ChEBI" id="CHEBI:30616"/>
    </ligand>
</feature>
<feature type="region of interest" description="Disordered" evidence="10">
    <location>
        <begin position="725"/>
        <end position="746"/>
    </location>
</feature>
<dbReference type="NCBIfam" id="TIGR03705">
    <property type="entry name" value="poly_P_kin"/>
    <property type="match status" value="1"/>
</dbReference>
<dbReference type="PANTHER" id="PTHR30218:SF0">
    <property type="entry name" value="POLYPHOSPHATE KINASE"/>
    <property type="match status" value="1"/>
</dbReference>
<keyword evidence="4 8" id="KW-0547">Nucleotide-binding</keyword>
<keyword evidence="3 8" id="KW-0479">Metal-binding</keyword>
<dbReference type="EC" id="2.7.4.1" evidence="8 9"/>
<dbReference type="GO" id="GO:0046872">
    <property type="term" value="F:metal ion binding"/>
    <property type="evidence" value="ECO:0007669"/>
    <property type="project" value="UniProtKB-KW"/>
</dbReference>
<comment type="function">
    <text evidence="8 9">Catalyzes the reversible transfer of the terminal phosphate of ATP to form a long-chain polyphosphate (polyP).</text>
</comment>
<dbReference type="FunFam" id="3.30.870.10:FF:000001">
    <property type="entry name" value="Polyphosphate kinase"/>
    <property type="match status" value="1"/>
</dbReference>
<gene>
    <name evidence="8" type="primary">ppk</name>
    <name evidence="15" type="ORF">KRR39_22510</name>
</gene>
<feature type="active site" description="Phosphohistidine intermediate" evidence="8">
    <location>
        <position position="477"/>
    </location>
</feature>
<dbReference type="HAMAP" id="MF_00347">
    <property type="entry name" value="Polyphosphate_kinase"/>
    <property type="match status" value="1"/>
</dbReference>
<feature type="binding site" evidence="8">
    <location>
        <position position="447"/>
    </location>
    <ligand>
        <name>Mg(2+)</name>
        <dbReference type="ChEBI" id="CHEBI:18420"/>
    </ligand>
</feature>
<keyword evidence="16" id="KW-1185">Reference proteome</keyword>
<dbReference type="InterPro" id="IPR003414">
    <property type="entry name" value="PP_kinase"/>
</dbReference>
<dbReference type="GO" id="GO:0006799">
    <property type="term" value="P:polyphosphate biosynthetic process"/>
    <property type="evidence" value="ECO:0007669"/>
    <property type="project" value="UniProtKB-UniRule"/>
</dbReference>
<dbReference type="PANTHER" id="PTHR30218">
    <property type="entry name" value="POLYPHOSPHATE KINASE"/>
    <property type="match status" value="1"/>
</dbReference>
<dbReference type="GO" id="GO:0008976">
    <property type="term" value="F:polyphosphate kinase activity"/>
    <property type="evidence" value="ECO:0007669"/>
    <property type="project" value="UniProtKB-UniRule"/>
</dbReference>
<dbReference type="NCBIfam" id="NF003922">
    <property type="entry name" value="PRK05443.2-3"/>
    <property type="match status" value="1"/>
</dbReference>
<dbReference type="EMBL" id="CP077062">
    <property type="protein sequence ID" value="QWZ08076.1"/>
    <property type="molecule type" value="Genomic_DNA"/>
</dbReference>
<sequence>MTADSTTGSSLAAHVGGPAQDGPTDLRAVPSEPFDIEPPYDASAPDLPPARFLDREVSWLHFNTRVLELAEDDTLPLLERVRFLAIFASNLDEFFMVRVAGLKRRIAAGVAVPAASGLLPREVLEQIWSTTSALMERQARLFREEIVPALAAEDIELLRWADLTREEQKQCKKLFKDRVFPVLTPLAVDPAHPFPYISGLSLNLAVLVRNPKTGKEHFARVKVPPIFSRFVPVGDQRFVPLEDVIADHMKRLFPGMDVLGVHTFRVTRNEDLEVEEDDAENLLAALEKELLRRRFGPSVRLEVEESIDDHILELLVSELDITPGEVVRLPGPLDLTGLHDIADIDRAELKYRAFVPSTHSQLAEVESASPVDVFKAVRRSDVLLHHPYDSFATSVQRFIEQAADDPHVLAIKQTLYRTSGDSPIIEALVDAAEAGKQVLVLVELKARFDEQANIRWARKLEHAGCHVVYGQVGLKTHCKLALVVRDEPEGIRRYVHIGTGNYNPKTARMYEDYGLLTSHEGIGEDVAHLFNNLSGFSRNASYEHLLVAPDSVRDGLLARIRGEVEHHAAGRPARIRIKANSIVDESIIDELYRASMAGVPVDLLTRGICSARPGVPGLSENMRVRSVLGRFLEHSRVFWFENGGSPSVWIGSADLMHRNLDRRVECLVDLPGQEQIDEVGRLLDLSFDDRTASWWLGPDGEWTRHHVDEGGNPLRDLQEVLVAQKRRRRTHRATAPTQDPTSPDNP</sequence>
<dbReference type="Pfam" id="PF17941">
    <property type="entry name" value="PP_kinase_C_1"/>
    <property type="match status" value="1"/>
</dbReference>
<keyword evidence="2 8" id="KW-0808">Transferase</keyword>
<evidence type="ECO:0000259" key="14">
    <source>
        <dbReference type="Pfam" id="PF17941"/>
    </source>
</evidence>
<keyword evidence="6 8" id="KW-0067">ATP-binding</keyword>
<dbReference type="InterPro" id="IPR024953">
    <property type="entry name" value="PP_kinase_middle"/>
</dbReference>
<dbReference type="Proteomes" id="UP000683575">
    <property type="component" value="Chromosome"/>
</dbReference>